<dbReference type="NCBIfam" id="NF033546">
    <property type="entry name" value="transpos_IS21"/>
    <property type="match status" value="1"/>
</dbReference>
<dbReference type="Pfam" id="PF22483">
    <property type="entry name" value="Mu-transpos_C_2"/>
    <property type="match status" value="1"/>
</dbReference>
<dbReference type="InterPro" id="IPR001584">
    <property type="entry name" value="Integrase_cat-core"/>
</dbReference>
<feature type="compositionally biased region" description="Basic residues" evidence="1">
    <location>
        <begin position="466"/>
        <end position="475"/>
    </location>
</feature>
<feature type="compositionally biased region" description="Polar residues" evidence="1">
    <location>
        <begin position="476"/>
        <end position="486"/>
    </location>
</feature>
<gene>
    <name evidence="3" type="ORF">GF867_12245</name>
</gene>
<dbReference type="PANTHER" id="PTHR35004:SF8">
    <property type="entry name" value="TRANSPOSASE RV3428C-RELATED"/>
    <property type="match status" value="1"/>
</dbReference>
<dbReference type="InterPro" id="IPR054353">
    <property type="entry name" value="IstA-like_C"/>
</dbReference>
<comment type="caution">
    <text evidence="3">The sequence shown here is derived from an EMBL/GenBank/DDBJ whole genome shotgun (WGS) entry which is preliminary data.</text>
</comment>
<dbReference type="Proteomes" id="UP000440066">
    <property type="component" value="Unassembled WGS sequence"/>
</dbReference>
<evidence type="ECO:0000313" key="3">
    <source>
        <dbReference type="EMBL" id="MRJ48318.1"/>
    </source>
</evidence>
<dbReference type="GO" id="GO:0015074">
    <property type="term" value="P:DNA integration"/>
    <property type="evidence" value="ECO:0007669"/>
    <property type="project" value="InterPro"/>
</dbReference>
<sequence>MSQRTIQVEVNSSRNTIREIVNRAKMRALSELTDEMTDQWLEEFLFPEKLPESKGYMTEDWEYVHKELGKKHMTLSLLHKEYCQKAEAQQSIPYAYRTYCRHYNQYAHKYKVTMPIKRKPGESMEVDWAGSTLKLIDRTTGEDIKVYVFVATLPYSQLNYCEGFLDMTSVNWLTGHIHAFNYFQGVTELLVPDNLRTGVTKSDYAEPLLNEAYRELADYYQTAIVPTRVRKAKDKASVEGAVGFISRQIIAALRNTQCFYLDELNQLIWQKLETLNNEAFQKKSGSRRSVFEEEEASYLTPVRQPKFQLTDWRVAKVALNYHIQIDRNYYSVPYEYVQCQVEVRITQNLIEVYMNQSRIASHKRIHLQVGQYSTLVDHMPDSHRHYAENTLENVKQWSHTIGPYTEGVIDLIIEQHVEKQALRIISGIQKLEDKYGVNLIEDTSEILMSITSQPTLSTFKTTLKRQHQKNVKKQTHSSQETDNNHGFTRGADYFGRSRK</sequence>
<evidence type="ECO:0000256" key="1">
    <source>
        <dbReference type="SAM" id="MobiDB-lite"/>
    </source>
</evidence>
<dbReference type="PANTHER" id="PTHR35004">
    <property type="entry name" value="TRANSPOSASE RV3428C-RELATED"/>
    <property type="match status" value="1"/>
</dbReference>
<dbReference type="AlphaFoldDB" id="A0A844C1S5"/>
<dbReference type="EMBL" id="WJQT01000026">
    <property type="protein sequence ID" value="MRJ48318.1"/>
    <property type="molecule type" value="Genomic_DNA"/>
</dbReference>
<feature type="region of interest" description="Disordered" evidence="1">
    <location>
        <begin position="466"/>
        <end position="499"/>
    </location>
</feature>
<protein>
    <submittedName>
        <fullName evidence="3">IS21 family transposase</fullName>
    </submittedName>
</protein>
<name>A0A844C1S5_9LACT</name>
<accession>A0A844C1S5</accession>
<evidence type="ECO:0000313" key="4">
    <source>
        <dbReference type="Proteomes" id="UP000440066"/>
    </source>
</evidence>
<evidence type="ECO:0000259" key="2">
    <source>
        <dbReference type="PROSITE" id="PS50994"/>
    </source>
</evidence>
<reference evidence="3 4" key="1">
    <citation type="submission" date="2019-11" db="EMBL/GenBank/DDBJ databases">
        <title>Characterisation of Fundicoccus ignavus gen. nov. sp. nov., a novel genus of the family Aerococcaceae from bulk tank milk.</title>
        <authorList>
            <person name="Siebert A."/>
            <person name="Huptas C."/>
            <person name="Wenning M."/>
            <person name="Scherer S."/>
            <person name="Doll E.V."/>
        </authorList>
    </citation>
    <scope>NUCLEOTIDE SEQUENCE [LARGE SCALE GENOMIC DNA]</scope>
    <source>
        <strain evidence="3 4">DSM 109652</strain>
    </source>
</reference>
<proteinExistence type="predicted"/>
<feature type="domain" description="Integrase catalytic" evidence="2">
    <location>
        <begin position="116"/>
        <end position="309"/>
    </location>
</feature>
<dbReference type="PROSITE" id="PS50994">
    <property type="entry name" value="INTEGRASE"/>
    <property type="match status" value="1"/>
</dbReference>
<organism evidence="3 4">
    <name type="scientific">Fundicoccus ignavus</name>
    <dbReference type="NCBI Taxonomy" id="2664442"/>
    <lineage>
        <taxon>Bacteria</taxon>
        <taxon>Bacillati</taxon>
        <taxon>Bacillota</taxon>
        <taxon>Bacilli</taxon>
        <taxon>Lactobacillales</taxon>
        <taxon>Aerococcaceae</taxon>
        <taxon>Fundicoccus</taxon>
    </lineage>
</organism>